<dbReference type="InterPro" id="IPR035445">
    <property type="entry name" value="GYF-like_dom_sf"/>
</dbReference>
<feature type="compositionally biased region" description="Basic and acidic residues" evidence="1">
    <location>
        <begin position="101"/>
        <end position="133"/>
    </location>
</feature>
<accession>A0A167BZA3</accession>
<dbReference type="SUPFAM" id="SSF55277">
    <property type="entry name" value="GYF domain"/>
    <property type="match status" value="1"/>
</dbReference>
<dbReference type="SMART" id="SM00444">
    <property type="entry name" value="GYF"/>
    <property type="match status" value="1"/>
</dbReference>
<dbReference type="Gene3D" id="3.30.1490.40">
    <property type="match status" value="1"/>
</dbReference>
<dbReference type="GO" id="GO:0005682">
    <property type="term" value="C:U5 snRNP"/>
    <property type="evidence" value="ECO:0007669"/>
    <property type="project" value="InterPro"/>
</dbReference>
<proteinExistence type="predicted"/>
<feature type="compositionally biased region" description="Basic residues" evidence="1">
    <location>
        <begin position="66"/>
        <end position="78"/>
    </location>
</feature>
<name>A0A167BZA3_9ASCO</name>
<dbReference type="InterPro" id="IPR003169">
    <property type="entry name" value="GYF"/>
</dbReference>
<dbReference type="OrthoDB" id="331341at2759"/>
<dbReference type="Pfam" id="PF02213">
    <property type="entry name" value="GYF"/>
    <property type="match status" value="1"/>
</dbReference>
<feature type="compositionally biased region" description="Acidic residues" evidence="1">
    <location>
        <begin position="134"/>
        <end position="151"/>
    </location>
</feature>
<feature type="compositionally biased region" description="Acidic residues" evidence="1">
    <location>
        <begin position="19"/>
        <end position="29"/>
    </location>
</feature>
<dbReference type="EMBL" id="CP014500">
    <property type="protein sequence ID" value="ANB11010.1"/>
    <property type="molecule type" value="Genomic_DNA"/>
</dbReference>
<dbReference type="PROSITE" id="PS50829">
    <property type="entry name" value="GYF"/>
    <property type="match status" value="1"/>
</dbReference>
<feature type="region of interest" description="Disordered" evidence="1">
    <location>
        <begin position="1"/>
        <end position="179"/>
    </location>
</feature>
<evidence type="ECO:0000313" key="3">
    <source>
        <dbReference type="EMBL" id="ANB11010.1"/>
    </source>
</evidence>
<dbReference type="PANTHER" id="PTHR13138">
    <property type="entry name" value="PROTEIN LIN1"/>
    <property type="match status" value="1"/>
</dbReference>
<dbReference type="RefSeq" id="XP_018733487.1">
    <property type="nucleotide sequence ID" value="XM_018880836.1"/>
</dbReference>
<protein>
    <recommendedName>
        <fullName evidence="2">GYF domain-containing protein</fullName>
    </recommendedName>
</protein>
<dbReference type="GeneID" id="30035867"/>
<dbReference type="InterPro" id="IPR039905">
    <property type="entry name" value="CD2BP2/Lin1"/>
</dbReference>
<reference evidence="3 4" key="1">
    <citation type="submission" date="2016-02" db="EMBL/GenBank/DDBJ databases">
        <title>Complete genome sequence and transcriptome regulation of the pentose utilising yeast Sugiyamaella lignohabitans.</title>
        <authorList>
            <person name="Bellasio M."/>
            <person name="Peymann A."/>
            <person name="Valli M."/>
            <person name="Sipitzky M."/>
            <person name="Graf A."/>
            <person name="Sauer M."/>
            <person name="Marx H."/>
            <person name="Mattanovich D."/>
        </authorList>
    </citation>
    <scope>NUCLEOTIDE SEQUENCE [LARGE SCALE GENOMIC DNA]</scope>
    <source>
        <strain evidence="3 4">CBS 10342</strain>
    </source>
</reference>
<evidence type="ECO:0000259" key="2">
    <source>
        <dbReference type="PROSITE" id="PS50829"/>
    </source>
</evidence>
<feature type="region of interest" description="Disordered" evidence="1">
    <location>
        <begin position="375"/>
        <end position="395"/>
    </location>
</feature>
<evidence type="ECO:0000256" key="1">
    <source>
        <dbReference type="SAM" id="MobiDB-lite"/>
    </source>
</evidence>
<dbReference type="AlphaFoldDB" id="A0A167BZA3"/>
<dbReference type="KEGG" id="slb:AWJ20_3805"/>
<evidence type="ECO:0000313" key="4">
    <source>
        <dbReference type="Proteomes" id="UP000189580"/>
    </source>
</evidence>
<feature type="domain" description="GYF" evidence="2">
    <location>
        <begin position="398"/>
        <end position="454"/>
    </location>
</feature>
<organism evidence="3 4">
    <name type="scientific">Sugiyamaella lignohabitans</name>
    <dbReference type="NCBI Taxonomy" id="796027"/>
    <lineage>
        <taxon>Eukaryota</taxon>
        <taxon>Fungi</taxon>
        <taxon>Dikarya</taxon>
        <taxon>Ascomycota</taxon>
        <taxon>Saccharomycotina</taxon>
        <taxon>Dipodascomycetes</taxon>
        <taxon>Dipodascales</taxon>
        <taxon>Trichomonascaceae</taxon>
        <taxon>Sugiyamaella</taxon>
    </lineage>
</organism>
<gene>
    <name evidence="3" type="ORF">AWJ20_3805</name>
</gene>
<keyword evidence="4" id="KW-1185">Reference proteome</keyword>
<feature type="compositionally biased region" description="Acidic residues" evidence="1">
    <location>
        <begin position="88"/>
        <end position="100"/>
    </location>
</feature>
<dbReference type="PANTHER" id="PTHR13138:SF3">
    <property type="entry name" value="CD2 ANTIGEN CYTOPLASMIC TAIL-BINDING PROTEIN 2"/>
    <property type="match status" value="1"/>
</dbReference>
<dbReference type="Proteomes" id="UP000189580">
    <property type="component" value="Chromosome c"/>
</dbReference>
<sequence>MVSNSATFDKRNPLQLRDVDEDDEIDPNDQEAALLRQDIEGSRPKSKRNAVKLDYDSDSSDDGASRRNKVHKQKKKTQKSSENKDGDSGSDDDMFSDNDNDDLKEADAIDSDTERRESKKKAKFLDMDKFEKQEELEDLPENSDSDPDDSGSDVNEANVDIDYFVNAGSPTTTDNAVLDSKPNKVKNAKKTEPKMESFHLRTDLEEGNFDQDGNFIRNAMDTNAHQDAWLDGLSKHDIKVARQAHQYREKHNVEHGGVDDEESTKFVPKCDVIAALLSYLQTGESPLDALQRLNSAAPKKRLGRKSASHAPLKGDIKTDAKESIRIQAIESISENSNKLLQEFGLTDIYDKTREELLRQYQKETGEVYVDLKRKRSESSLDGDDDTNDRGVDGTSTQSSLWEFRWDESDEIHGPYTSEQMASWVEYNYFDERVSVRQVSQGPLDFVPYDQVTFL</sequence>